<organism evidence="1 2">
    <name type="scientific">Corynebacterium mustelae</name>
    <dbReference type="NCBI Taxonomy" id="571915"/>
    <lineage>
        <taxon>Bacteria</taxon>
        <taxon>Bacillati</taxon>
        <taxon>Actinomycetota</taxon>
        <taxon>Actinomycetes</taxon>
        <taxon>Mycobacteriales</taxon>
        <taxon>Corynebacteriaceae</taxon>
        <taxon>Corynebacterium</taxon>
    </lineage>
</organism>
<reference evidence="2" key="2">
    <citation type="submission" date="2015-05" db="EMBL/GenBank/DDBJ databases">
        <title>Complete genome sequence of Corynebacterium mustelae DSM 45274, isolated from various tissues of a male ferret with lethal sepsis.</title>
        <authorList>
            <person name="Ruckert C."/>
            <person name="Albersmeier A."/>
            <person name="Winkler A."/>
            <person name="Tauch A."/>
        </authorList>
    </citation>
    <scope>NUCLEOTIDE SEQUENCE [LARGE SCALE GENOMIC DNA]</scope>
    <source>
        <strain evidence="2">DSM 45274</strain>
    </source>
</reference>
<reference evidence="1 2" key="1">
    <citation type="journal article" date="2015" name="Genome Announc.">
        <title>Complete Genome Sequence of the Type Strain Corynebacterium mustelae DSM 45274, Isolated from Various Tissues of a Male Ferret with Lethal Sepsis.</title>
        <authorList>
            <person name="Ruckert C."/>
            <person name="Eimer J."/>
            <person name="Winkler A."/>
            <person name="Tauch A."/>
        </authorList>
    </citation>
    <scope>NUCLEOTIDE SEQUENCE [LARGE SCALE GENOMIC DNA]</scope>
    <source>
        <strain evidence="1 2">DSM 45274</strain>
    </source>
</reference>
<accession>A0A0G3GX92</accession>
<sequence>MAHKDLAFAVSLFRELGWENAKPNVLDSLPVGDEDQQQRARRGLSSGRWIIESSTYPYEDTTHIGHVNPFLLTLFALRLTVAPSRVVSLLRTYGTNFKYHVGGRSHHREIAALIRTYDLDYQLKFIEEAAKEIDIRGSWLDHPDEFNVVSFFLVAENYPTIAIPRHENYLLTWSFLAAHAMIPESHALEGDTHLTPTLDDILPTVGEHLHACFEQGLPLWDQLGHVAVCAYHRGLVERDAVVTAAFSALGAAVRPGQRLRMAELLMKELKVTDAEIAANIPLISGVLAAAEPRLISALGLHVLAVAPAEALADCALPMLYVTTLKGQRDLLTALKKRTDVGPAVHALLTPRIQELALSTDQKVAVLASKLLEAWGLGVEAATISDAAFYPWNPTPDVWELPRFERIDPTCDAIVELLHNFPITSVITAIEVEQCFLAFTELAATDPEAAQRLSESLKRDVPWWMSIPDSPTPLANKEFLATQHPVSVRNFQIQHSLGELPCVLSEPSFVDFSILFDDLIDRLHAYARAGAQVRDADLTLALSRLDRSGLDVASAQVEARALNVPVLPRDDTAPPRCAGEIVADFLADPYEEPALEVRLTQWKWEQRNLYRPAPMLSPASVSDVPDFLVASCNNGGLSSAVAPRWGDVVWTDLCFDRSATAGFEGALAHQAARSHAPLGPGAAMNLIAMLQPTTKGGLELAHGAVRDAWGRGLLRPGVADPAFLCWDPASSAYGRLAEVCLDLADQGMLSVAWPLLDAILVHTVSASFATTRVAAVVQAMCDLAPSVAHAIEVGTAPREAANVPGLRHYAALTKKTKAATVAKQAVRLLPAKTRAVSAEASEVFAQVDLGAWLEPAAQVVRDDAECSLMFINSDVDDFRVVVEFPDHDAIPLVSHTPCYVKTFDLGAFLDLQELTLFTDDGFPTGYYVYARWLNDHWEVQEKSTAGFPEEAHRLTTTVVFALLAALTSKKTSSSALKFFLDKGMISADAVNKAMHTLAGVELFTPIHILGMLKTPIYLHYLWPVLTECLGAGARTLETGGTAPQWLGKVLDTCVAHSAILGAATAAGHIPTEAWKPLSFIAAQKKKTAAVKKAQTLSEQFVEKDNTHGS</sequence>
<proteinExistence type="predicted"/>
<dbReference type="PATRIC" id="fig|571915.4.peg.838"/>
<keyword evidence="2" id="KW-1185">Reference proteome</keyword>
<gene>
    <name evidence="1" type="ORF">CMUST_03930</name>
</gene>
<dbReference type="EMBL" id="CP011542">
    <property type="protein sequence ID" value="AKK05130.1"/>
    <property type="molecule type" value="Genomic_DNA"/>
</dbReference>
<name>A0A0G3GX92_9CORY</name>
<dbReference type="STRING" id="571915.CMUST_03930"/>
<dbReference type="Proteomes" id="UP000035199">
    <property type="component" value="Chromosome"/>
</dbReference>
<dbReference type="AlphaFoldDB" id="A0A0G3GX92"/>
<protein>
    <submittedName>
        <fullName evidence="1">Uncharacterized protein</fullName>
    </submittedName>
</protein>
<evidence type="ECO:0000313" key="1">
    <source>
        <dbReference type="EMBL" id="AKK05130.1"/>
    </source>
</evidence>
<dbReference type="KEGG" id="cmv:CMUST_03930"/>
<dbReference type="RefSeq" id="WP_047261406.1">
    <property type="nucleotide sequence ID" value="NZ_CP011542.1"/>
</dbReference>
<evidence type="ECO:0000313" key="2">
    <source>
        <dbReference type="Proteomes" id="UP000035199"/>
    </source>
</evidence>
<dbReference type="OrthoDB" id="7065495at2"/>